<evidence type="ECO:0000256" key="2">
    <source>
        <dbReference type="ARBA" id="ARBA00022679"/>
    </source>
</evidence>
<dbReference type="InterPro" id="IPR026590">
    <property type="entry name" value="Ssirtuin_cat_dom"/>
</dbReference>
<dbReference type="NCBIfam" id="NF003738">
    <property type="entry name" value="PRK05333.1"/>
    <property type="match status" value="1"/>
</dbReference>
<sequence length="309" mass="32646">MLARAIPASEPPWRSPPATTLSASHKEPPVPVTDQPILADLHAFVQRCPSLLVLTGAGISTDSGIPGYRDAHGNWQRTPPVQAQDFFRSHAVRQRYWARSMLGWPVLANATPNAAHFALAQLQAAGYVRRLVTQNVDGLHQRAGSTGVIELHGHVGSVICLQCGTRRPRASLQAQLETDNPELAELRALPASDGDAHLELASFEAVRIPACGHCGGVLKPDVVFFGESVPRERVDAAMQALESSDALLVIGSSLTVFSGYRFCLAAGKLGKPVAAINLGQTRADGLLALKADVSCAAALVDLAGRLGVG</sequence>
<evidence type="ECO:0000256" key="5">
    <source>
        <dbReference type="SAM" id="MobiDB-lite"/>
    </source>
</evidence>
<feature type="domain" description="Deacetylase sirtuin-type" evidence="6">
    <location>
        <begin position="31"/>
        <end position="309"/>
    </location>
</feature>
<dbReference type="InterPro" id="IPR029035">
    <property type="entry name" value="DHS-like_NAD/FAD-binding_dom"/>
</dbReference>
<evidence type="ECO:0000313" key="7">
    <source>
        <dbReference type="EMBL" id="MDF3831371.1"/>
    </source>
</evidence>
<dbReference type="PROSITE" id="PS50305">
    <property type="entry name" value="SIRTUIN"/>
    <property type="match status" value="1"/>
</dbReference>
<dbReference type="RefSeq" id="WP_276263265.1">
    <property type="nucleotide sequence ID" value="NZ_JARJLM010000001.1"/>
</dbReference>
<dbReference type="InterPro" id="IPR026591">
    <property type="entry name" value="Sirtuin_cat_small_dom_sf"/>
</dbReference>
<dbReference type="InterPro" id="IPR050134">
    <property type="entry name" value="NAD-dep_sirtuin_deacylases"/>
</dbReference>
<keyword evidence="8" id="KW-1185">Reference proteome</keyword>
<evidence type="ECO:0000259" key="6">
    <source>
        <dbReference type="PROSITE" id="PS50305"/>
    </source>
</evidence>
<dbReference type="InterPro" id="IPR003000">
    <property type="entry name" value="Sirtuin"/>
</dbReference>
<dbReference type="Proteomes" id="UP001216674">
    <property type="component" value="Unassembled WGS sequence"/>
</dbReference>
<evidence type="ECO:0000256" key="4">
    <source>
        <dbReference type="PROSITE-ProRule" id="PRU00236"/>
    </source>
</evidence>
<feature type="active site" description="Proton acceptor" evidence="4">
    <location>
        <position position="152"/>
    </location>
</feature>
<organism evidence="7 8">
    <name type="scientific">Cupriavidus basilensis</name>
    <dbReference type="NCBI Taxonomy" id="68895"/>
    <lineage>
        <taxon>Bacteria</taxon>
        <taxon>Pseudomonadati</taxon>
        <taxon>Pseudomonadota</taxon>
        <taxon>Betaproteobacteria</taxon>
        <taxon>Burkholderiales</taxon>
        <taxon>Burkholderiaceae</taxon>
        <taxon>Cupriavidus</taxon>
    </lineage>
</organism>
<feature type="binding site" evidence="4">
    <location>
        <position position="163"/>
    </location>
    <ligand>
        <name>Zn(2+)</name>
        <dbReference type="ChEBI" id="CHEBI:29105"/>
    </ligand>
</feature>
<feature type="region of interest" description="Disordered" evidence="5">
    <location>
        <begin position="1"/>
        <end position="29"/>
    </location>
</feature>
<keyword evidence="2" id="KW-0808">Transferase</keyword>
<gene>
    <name evidence="7" type="ORF">P3W85_00110</name>
</gene>
<evidence type="ECO:0000313" key="8">
    <source>
        <dbReference type="Proteomes" id="UP001216674"/>
    </source>
</evidence>
<comment type="caution">
    <text evidence="7">The sequence shown here is derived from an EMBL/GenBank/DDBJ whole genome shotgun (WGS) entry which is preliminary data.</text>
</comment>
<dbReference type="SUPFAM" id="SSF52467">
    <property type="entry name" value="DHS-like NAD/FAD-binding domain"/>
    <property type="match status" value="1"/>
</dbReference>
<name>A0ABT6AHT4_9BURK</name>
<feature type="binding site" evidence="4">
    <location>
        <position position="160"/>
    </location>
    <ligand>
        <name>Zn(2+)</name>
        <dbReference type="ChEBI" id="CHEBI:29105"/>
    </ligand>
</feature>
<dbReference type="PANTHER" id="PTHR11085">
    <property type="entry name" value="NAD-DEPENDENT PROTEIN DEACYLASE SIRTUIN-5, MITOCHONDRIAL-RELATED"/>
    <property type="match status" value="1"/>
</dbReference>
<dbReference type="EMBL" id="JARJLM010000001">
    <property type="protein sequence ID" value="MDF3831371.1"/>
    <property type="molecule type" value="Genomic_DNA"/>
</dbReference>
<dbReference type="Gene3D" id="3.40.50.1220">
    <property type="entry name" value="TPP-binding domain"/>
    <property type="match status" value="1"/>
</dbReference>
<dbReference type="Pfam" id="PF02146">
    <property type="entry name" value="SIR2"/>
    <property type="match status" value="1"/>
</dbReference>
<protein>
    <recommendedName>
        <fullName evidence="1">protein acetyllysine N-acetyltransferase</fullName>
        <ecNumber evidence="1">2.3.1.286</ecNumber>
    </recommendedName>
</protein>
<keyword evidence="4" id="KW-0479">Metal-binding</keyword>
<evidence type="ECO:0000256" key="1">
    <source>
        <dbReference type="ARBA" id="ARBA00012928"/>
    </source>
</evidence>
<feature type="binding site" evidence="4">
    <location>
        <position position="211"/>
    </location>
    <ligand>
        <name>Zn(2+)</name>
        <dbReference type="ChEBI" id="CHEBI:29105"/>
    </ligand>
</feature>
<feature type="binding site" evidence="4">
    <location>
        <position position="214"/>
    </location>
    <ligand>
        <name>Zn(2+)</name>
        <dbReference type="ChEBI" id="CHEBI:29105"/>
    </ligand>
</feature>
<accession>A0ABT6AHT4</accession>
<proteinExistence type="predicted"/>
<evidence type="ECO:0000256" key="3">
    <source>
        <dbReference type="ARBA" id="ARBA00023027"/>
    </source>
</evidence>
<keyword evidence="4" id="KW-0862">Zinc</keyword>
<keyword evidence="3" id="KW-0520">NAD</keyword>
<dbReference type="PANTHER" id="PTHR11085:SF10">
    <property type="entry name" value="NAD-DEPENDENT PROTEIN DEACYLASE SIRTUIN-5, MITOCHONDRIAL-RELATED"/>
    <property type="match status" value="1"/>
</dbReference>
<dbReference type="EC" id="2.3.1.286" evidence="1"/>
<dbReference type="Gene3D" id="3.30.1600.10">
    <property type="entry name" value="SIR2/SIRT2 'Small Domain"/>
    <property type="match status" value="1"/>
</dbReference>
<reference evidence="7 8" key="1">
    <citation type="submission" date="2023-03" db="EMBL/GenBank/DDBJ databases">
        <title>Draft assemblies of triclosan tolerant bacteria isolated from returned activated sludge.</title>
        <authorList>
            <person name="Van Hamelsveld S."/>
        </authorList>
    </citation>
    <scope>NUCLEOTIDE SEQUENCE [LARGE SCALE GENOMIC DNA]</scope>
    <source>
        <strain evidence="7 8">GW210010_S58</strain>
    </source>
</reference>